<evidence type="ECO:0000259" key="7">
    <source>
        <dbReference type="SMART" id="SM00922"/>
    </source>
</evidence>
<evidence type="ECO:0000256" key="2">
    <source>
        <dbReference type="ARBA" id="ARBA00022723"/>
    </source>
</evidence>
<dbReference type="SUPFAM" id="SSF51604">
    <property type="entry name" value="Enolase C-terminal domain-like"/>
    <property type="match status" value="1"/>
</dbReference>
<evidence type="ECO:0000313" key="9">
    <source>
        <dbReference type="Proteomes" id="UP001501407"/>
    </source>
</evidence>
<dbReference type="Pfam" id="PF02746">
    <property type="entry name" value="MR_MLE_N"/>
    <property type="match status" value="1"/>
</dbReference>
<dbReference type="Pfam" id="PF13378">
    <property type="entry name" value="MR_MLE_C"/>
    <property type="match status" value="1"/>
</dbReference>
<dbReference type="NCBIfam" id="TIGR01928">
    <property type="entry name" value="menC_lowGC_arch"/>
    <property type="match status" value="1"/>
</dbReference>
<sequence length="379" mass="40666">MRIDRVRLFEVNLPLVHSFETSSHRKTGLTHVLVEATDAEGRVGWGEIASPADPFYGPETTVTAWAIAERYLVPAVIGAEWEIPEQLEAGWHRIRGHEFSKAGFSIAAWDLYSRAAGSSLSSALGGTRTDVVAGVSLGIEPTLDQLLAQVARQVDAGYARVKLKIAPGWDVEPVRAVRSAYPDLDLHVDANGAYADSEETSAVMRALDAHGLTMIEQPYAPREFVAHARLQATLSTPICLDESIVDIADLQTMLTLDAGRVLNIKVSRMGGLTTARRAHDVAQDAGIPVWCGGMHEFGVGRAANVALSSLPNFTLPSDVSGSDKYYSRDVVVPPVIARQGVVQVATSPGLGHEVDVEWVRSNASRTLDTLTAADAAAAR</sequence>
<dbReference type="RefSeq" id="WP_194412867.1">
    <property type="nucleotide sequence ID" value="NZ_BAABKZ010000001.1"/>
</dbReference>
<evidence type="ECO:0000256" key="1">
    <source>
        <dbReference type="ARBA" id="ARBA00001968"/>
    </source>
</evidence>
<evidence type="ECO:0000256" key="6">
    <source>
        <dbReference type="NCBIfam" id="TIGR01928"/>
    </source>
</evidence>
<reference evidence="9" key="1">
    <citation type="journal article" date="2019" name="Int. J. Syst. Evol. Microbiol.">
        <title>The Global Catalogue of Microorganisms (GCM) 10K type strain sequencing project: providing services to taxonomists for standard genome sequencing and annotation.</title>
        <authorList>
            <consortium name="The Broad Institute Genomics Platform"/>
            <consortium name="The Broad Institute Genome Sequencing Center for Infectious Disease"/>
            <person name="Wu L."/>
            <person name="Ma J."/>
        </authorList>
    </citation>
    <scope>NUCLEOTIDE SEQUENCE [LARGE SCALE GENOMIC DNA]</scope>
    <source>
        <strain evidence="9">JCM 18959</strain>
    </source>
</reference>
<proteinExistence type="predicted"/>
<dbReference type="SFLD" id="SFLDF00009">
    <property type="entry name" value="o-succinylbenzoate_synthase"/>
    <property type="match status" value="1"/>
</dbReference>
<dbReference type="EMBL" id="BAABKZ010000001">
    <property type="protein sequence ID" value="GAA5088220.1"/>
    <property type="molecule type" value="Genomic_DNA"/>
</dbReference>
<keyword evidence="9" id="KW-1185">Reference proteome</keyword>
<accession>A0ABP9M2R9</accession>
<organism evidence="8 9">
    <name type="scientific">Microbacterium yannicii</name>
    <dbReference type="NCBI Taxonomy" id="671622"/>
    <lineage>
        <taxon>Bacteria</taxon>
        <taxon>Bacillati</taxon>
        <taxon>Actinomycetota</taxon>
        <taxon>Actinomycetes</taxon>
        <taxon>Micrococcales</taxon>
        <taxon>Microbacteriaceae</taxon>
        <taxon>Microbacterium</taxon>
    </lineage>
</organism>
<feature type="domain" description="Mandelate racemase/muconate lactonizing enzyme C-terminal" evidence="7">
    <location>
        <begin position="143"/>
        <end position="237"/>
    </location>
</feature>
<dbReference type="PANTHER" id="PTHR48073">
    <property type="entry name" value="O-SUCCINYLBENZOATE SYNTHASE-RELATED"/>
    <property type="match status" value="1"/>
</dbReference>
<dbReference type="InterPro" id="IPR013341">
    <property type="entry name" value="Mandelate_racemase_N_dom"/>
</dbReference>
<dbReference type="SFLD" id="SFLDS00001">
    <property type="entry name" value="Enolase"/>
    <property type="match status" value="1"/>
</dbReference>
<dbReference type="SUPFAM" id="SSF54826">
    <property type="entry name" value="Enolase N-terminal domain-like"/>
    <property type="match status" value="1"/>
</dbReference>
<dbReference type="Gene3D" id="3.20.20.120">
    <property type="entry name" value="Enolase-like C-terminal domain"/>
    <property type="match status" value="1"/>
</dbReference>
<dbReference type="Gene3D" id="3.30.390.10">
    <property type="entry name" value="Enolase-like, N-terminal domain"/>
    <property type="match status" value="1"/>
</dbReference>
<dbReference type="EC" id="4.2.1.113" evidence="5 6"/>
<dbReference type="InterPro" id="IPR013342">
    <property type="entry name" value="Mandelate_racemase_C"/>
</dbReference>
<protein>
    <recommendedName>
        <fullName evidence="5 6">o-succinylbenzoate synthase</fullName>
        <ecNumber evidence="5 6">4.2.1.113</ecNumber>
    </recommendedName>
</protein>
<evidence type="ECO:0000256" key="4">
    <source>
        <dbReference type="ARBA" id="ARBA00023239"/>
    </source>
</evidence>
<dbReference type="SMART" id="SM00922">
    <property type="entry name" value="MR_MLE"/>
    <property type="match status" value="1"/>
</dbReference>
<keyword evidence="3" id="KW-0460">Magnesium</keyword>
<keyword evidence="4" id="KW-0456">Lyase</keyword>
<evidence type="ECO:0000256" key="3">
    <source>
        <dbReference type="ARBA" id="ARBA00022842"/>
    </source>
</evidence>
<keyword evidence="2" id="KW-0479">Metal-binding</keyword>
<comment type="caution">
    <text evidence="8">The sequence shown here is derived from an EMBL/GenBank/DDBJ whole genome shotgun (WGS) entry which is preliminary data.</text>
</comment>
<dbReference type="InterPro" id="IPR010197">
    <property type="entry name" value="OSBS/NAAAR"/>
</dbReference>
<evidence type="ECO:0000256" key="5">
    <source>
        <dbReference type="ARBA" id="ARBA00029491"/>
    </source>
</evidence>
<dbReference type="InterPro" id="IPR036849">
    <property type="entry name" value="Enolase-like_C_sf"/>
</dbReference>
<name>A0ABP9M2R9_9MICO</name>
<gene>
    <name evidence="8" type="primary">menC_2</name>
    <name evidence="8" type="ORF">GCM10025760_10400</name>
</gene>
<dbReference type="PANTHER" id="PTHR48073:SF5">
    <property type="entry name" value="O-SUCCINYLBENZOATE SYNTHASE"/>
    <property type="match status" value="1"/>
</dbReference>
<dbReference type="SFLD" id="SFLDG00180">
    <property type="entry name" value="muconate_cycloisomerase"/>
    <property type="match status" value="1"/>
</dbReference>
<dbReference type="InterPro" id="IPR029065">
    <property type="entry name" value="Enolase_C-like"/>
</dbReference>
<dbReference type="InterPro" id="IPR029017">
    <property type="entry name" value="Enolase-like_N"/>
</dbReference>
<dbReference type="Proteomes" id="UP001501407">
    <property type="component" value="Unassembled WGS sequence"/>
</dbReference>
<evidence type="ECO:0000313" key="8">
    <source>
        <dbReference type="EMBL" id="GAA5088220.1"/>
    </source>
</evidence>
<comment type="cofactor">
    <cofactor evidence="1">
        <name>a divalent metal cation</name>
        <dbReference type="ChEBI" id="CHEBI:60240"/>
    </cofactor>
</comment>